<dbReference type="Pfam" id="PF02867">
    <property type="entry name" value="Ribonuc_red_lgC"/>
    <property type="match status" value="3"/>
</dbReference>
<evidence type="ECO:0000259" key="2">
    <source>
        <dbReference type="Pfam" id="PF02867"/>
    </source>
</evidence>
<comment type="similarity">
    <text evidence="1">Belongs to the ribonucleoside diphosphate reductase large chain family.</text>
</comment>
<feature type="domain" description="Ribonucleotide reductase large subunit C-terminal" evidence="2">
    <location>
        <begin position="203"/>
        <end position="368"/>
    </location>
</feature>
<reference evidence="3" key="1">
    <citation type="submission" date="2020-08" db="EMBL/GenBank/DDBJ databases">
        <title>Bridging the membrane lipid divide: bacteria of the FCB group superphylum have the potential to synthesize archaeal ether lipids.</title>
        <authorList>
            <person name="Villanueva L."/>
            <person name="von Meijenfeldt F.A.B."/>
            <person name="Westbye A.B."/>
            <person name="Yadav S."/>
            <person name="Hopmans E.C."/>
            <person name="Dutilh B.E."/>
            <person name="Sinninghe Damste J.S."/>
        </authorList>
    </citation>
    <scope>NUCLEOTIDE SEQUENCE</scope>
    <source>
        <strain evidence="3">NIOZ-UU157</strain>
    </source>
</reference>
<keyword evidence="3" id="KW-0560">Oxidoreductase</keyword>
<name>A0A7S9XDZ5_9VIRU</name>
<dbReference type="EMBL" id="MW030560">
    <property type="protein sequence ID" value="QPI16439.1"/>
    <property type="molecule type" value="Genomic_DNA"/>
</dbReference>
<evidence type="ECO:0000313" key="3">
    <source>
        <dbReference type="EMBL" id="QPI16439.1"/>
    </source>
</evidence>
<dbReference type="GO" id="GO:0009263">
    <property type="term" value="P:deoxyribonucleotide biosynthetic process"/>
    <property type="evidence" value="ECO:0007669"/>
    <property type="project" value="TreeGrafter"/>
</dbReference>
<dbReference type="PRINTS" id="PR01183">
    <property type="entry name" value="RIBORDTASEM1"/>
</dbReference>
<dbReference type="GO" id="GO:0004748">
    <property type="term" value="F:ribonucleoside-diphosphate reductase activity, thioredoxin disulfide as acceptor"/>
    <property type="evidence" value="ECO:0007669"/>
    <property type="project" value="UniProtKB-EC"/>
</dbReference>
<feature type="domain" description="Ribonucleotide reductase large subunit C-terminal" evidence="2">
    <location>
        <begin position="78"/>
        <end position="201"/>
    </location>
</feature>
<organism evidence="3">
    <name type="scientific">Virus NIOZ-UU157</name>
    <dbReference type="NCBI Taxonomy" id="2763269"/>
    <lineage>
        <taxon>Viruses</taxon>
    </lineage>
</organism>
<dbReference type="GO" id="GO:0005524">
    <property type="term" value="F:ATP binding"/>
    <property type="evidence" value="ECO:0007669"/>
    <property type="project" value="TreeGrafter"/>
</dbReference>
<protein>
    <submittedName>
        <fullName evidence="3">Ribonucleoside-diphosphate reductase large subunit</fullName>
        <ecNumber evidence="3">1.17.4.1</ecNumber>
    </submittedName>
</protein>
<dbReference type="InterPro" id="IPR039718">
    <property type="entry name" value="Rrm1"/>
</dbReference>
<feature type="domain" description="Ribonucleotide reductase large subunit C-terminal" evidence="2">
    <location>
        <begin position="373"/>
        <end position="519"/>
    </location>
</feature>
<evidence type="ECO:0000256" key="1">
    <source>
        <dbReference type="ARBA" id="ARBA00010406"/>
    </source>
</evidence>
<dbReference type="Gene3D" id="3.20.70.20">
    <property type="match status" value="1"/>
</dbReference>
<dbReference type="InterPro" id="IPR013350">
    <property type="entry name" value="RNR_alpha"/>
</dbReference>
<dbReference type="PANTHER" id="PTHR11573:SF6">
    <property type="entry name" value="RIBONUCLEOSIDE-DIPHOSPHATE REDUCTASE LARGE SUBUNIT"/>
    <property type="match status" value="1"/>
</dbReference>
<dbReference type="EC" id="1.17.4.1" evidence="3"/>
<proteinExistence type="inferred from homology"/>
<gene>
    <name evidence="3" type="primary">I4L</name>
    <name evidence="3" type="ORF">NIOZUU157_00332</name>
</gene>
<sequence>MEYNKYYWLNEDSRTFLSRGYITETPEQRIKDISIKAEKYLNMKGFAEKFENYMAKGYYSLSTPVWINFGKAKGLPISCYGSNVDDNLDSILNAGREIGMMSKYGGGTSAYLGNIRPRGTEISTGGFADGPVHYAKIYDTVVDVCKQSEARRGACAVYLPVEHADILEFLDIGTDGNPIQNLQYGVTVGDAWMEEMKAGDKSKRKVWAKIIQNRSEIGFPYIMFKDNSNNNSPYKELGMDITASNLCSEIQLPTDSYNSFVCCLGSINVLHWDEIKETDAIQTYVYFLNAVMDEFVIKSETMPGMKRANNFAKEHRAIGLGVLGYHSLFQSKLIEFDSLQAKGLNAQIFSTIKDRSEIASRKLHKEYGYTSLRSGYANTTLMAIAPTKSSSFIHGAVSMGIEPIKSNYFIKDLAKSKTVYKNPFLIDELEKYGMNTDKVWKSILKKDGSVQHLGFPTQGVFKSFVEISPKEIVLQAAQRQKYIDQSQSLNLMIDPSVSAKDINKLYMYAWEEGVKTLYYQFSKSSAQDFARNILECSSCEG</sequence>
<accession>A0A7S9XDZ5</accession>
<dbReference type="NCBIfam" id="TIGR02510">
    <property type="entry name" value="NrdE-prime"/>
    <property type="match status" value="1"/>
</dbReference>
<dbReference type="InterPro" id="IPR000788">
    <property type="entry name" value="RNR_lg_C"/>
</dbReference>
<dbReference type="PANTHER" id="PTHR11573">
    <property type="entry name" value="RIBONUCLEOSIDE-DIPHOSPHATE REDUCTASE LARGE CHAIN"/>
    <property type="match status" value="1"/>
</dbReference>
<dbReference type="SUPFAM" id="SSF51998">
    <property type="entry name" value="PFL-like glycyl radical enzymes"/>
    <property type="match status" value="1"/>
</dbReference>